<dbReference type="AlphaFoldDB" id="G0U1T1"/>
<dbReference type="Gene3D" id="3.40.50.300">
    <property type="entry name" value="P-loop containing nucleotide triphosphate hydrolases"/>
    <property type="match status" value="1"/>
</dbReference>
<dbReference type="OMA" id="GAMDWLV"/>
<evidence type="ECO:0008006" key="6">
    <source>
        <dbReference type="Google" id="ProtNLM"/>
    </source>
</evidence>
<protein>
    <recommendedName>
        <fullName evidence="6">ADP-ribosylation factor-like protein</fullName>
    </recommendedName>
</protein>
<dbReference type="InterPro" id="IPR024156">
    <property type="entry name" value="Small_GTPase_ARF"/>
</dbReference>
<dbReference type="GO" id="GO:0003924">
    <property type="term" value="F:GTPase activity"/>
    <property type="evidence" value="ECO:0007669"/>
    <property type="project" value="InterPro"/>
</dbReference>
<dbReference type="InterPro" id="IPR027417">
    <property type="entry name" value="P-loop_NTPase"/>
</dbReference>
<dbReference type="InterPro" id="IPR006689">
    <property type="entry name" value="Small_GTPase_ARF/SAR"/>
</dbReference>
<evidence type="ECO:0000256" key="1">
    <source>
        <dbReference type="ARBA" id="ARBA00022741"/>
    </source>
</evidence>
<evidence type="ECO:0000256" key="2">
    <source>
        <dbReference type="ARBA" id="ARBA00023134"/>
    </source>
</evidence>
<evidence type="ECO:0000256" key="4">
    <source>
        <dbReference type="SAM" id="MobiDB-lite"/>
    </source>
</evidence>
<reference evidence="5" key="1">
    <citation type="journal article" date="2012" name="Proc. Natl. Acad. Sci. U.S.A.">
        <title>Antigenic diversity is generated by distinct evolutionary mechanisms in African trypanosome species.</title>
        <authorList>
            <person name="Jackson A.P."/>
            <person name="Berry A."/>
            <person name="Aslett M."/>
            <person name="Allison H.C."/>
            <person name="Burton P."/>
            <person name="Vavrova-Anderson J."/>
            <person name="Brown R."/>
            <person name="Browne H."/>
            <person name="Corton N."/>
            <person name="Hauser H."/>
            <person name="Gamble J."/>
            <person name="Gilderthorp R."/>
            <person name="Marcello L."/>
            <person name="McQuillan J."/>
            <person name="Otto T.D."/>
            <person name="Quail M.A."/>
            <person name="Sanders M.J."/>
            <person name="van Tonder A."/>
            <person name="Ginger M.L."/>
            <person name="Field M.C."/>
            <person name="Barry J.D."/>
            <person name="Hertz-Fowler C."/>
            <person name="Berriman M."/>
        </authorList>
    </citation>
    <scope>NUCLEOTIDE SEQUENCE</scope>
    <source>
        <strain evidence="5">Y486</strain>
    </source>
</reference>
<dbReference type="GO" id="GO:0005525">
    <property type="term" value="F:GTP binding"/>
    <property type="evidence" value="ECO:0007669"/>
    <property type="project" value="UniProtKB-KW"/>
</dbReference>
<dbReference type="PANTHER" id="PTHR45909">
    <property type="entry name" value="ADP-RIBOSYLATION FACTOR-RELATED PROTEIN 1"/>
    <property type="match status" value="1"/>
</dbReference>
<feature type="region of interest" description="Disordered" evidence="4">
    <location>
        <begin position="204"/>
        <end position="251"/>
    </location>
</feature>
<dbReference type="GO" id="GO:0006886">
    <property type="term" value="P:intracellular protein transport"/>
    <property type="evidence" value="ECO:0007669"/>
    <property type="project" value="TreeGrafter"/>
</dbReference>
<dbReference type="PANTHER" id="PTHR45909:SF1">
    <property type="entry name" value="ADP-RIBOSYLATION FACTOR-RELATED PROTEIN 1"/>
    <property type="match status" value="1"/>
</dbReference>
<gene>
    <name evidence="5" type="ORF">TVY486_0900530</name>
</gene>
<dbReference type="Pfam" id="PF00025">
    <property type="entry name" value="Arf"/>
    <property type="match status" value="1"/>
</dbReference>
<organism evidence="5">
    <name type="scientific">Trypanosoma vivax (strain Y486)</name>
    <dbReference type="NCBI Taxonomy" id="1055687"/>
    <lineage>
        <taxon>Eukaryota</taxon>
        <taxon>Discoba</taxon>
        <taxon>Euglenozoa</taxon>
        <taxon>Kinetoplastea</taxon>
        <taxon>Metakinetoplastina</taxon>
        <taxon>Trypanosomatida</taxon>
        <taxon>Trypanosomatidae</taxon>
        <taxon>Trypanosoma</taxon>
        <taxon>Duttonella</taxon>
    </lineage>
</organism>
<dbReference type="GO" id="GO:0005794">
    <property type="term" value="C:Golgi apparatus"/>
    <property type="evidence" value="ECO:0007669"/>
    <property type="project" value="TreeGrafter"/>
</dbReference>
<keyword evidence="1 3" id="KW-0547">Nucleotide-binding</keyword>
<name>G0U1T1_TRYVY</name>
<dbReference type="EMBL" id="HE573025">
    <property type="protein sequence ID" value="CCC50230.1"/>
    <property type="molecule type" value="Genomic_DNA"/>
</dbReference>
<dbReference type="GO" id="GO:0034067">
    <property type="term" value="P:protein localization to Golgi apparatus"/>
    <property type="evidence" value="ECO:0007669"/>
    <property type="project" value="TreeGrafter"/>
</dbReference>
<keyword evidence="2 3" id="KW-0342">GTP-binding</keyword>
<accession>G0U1T1</accession>
<feature type="binding site" evidence="3">
    <location>
        <position position="170"/>
    </location>
    <ligand>
        <name>GTP</name>
        <dbReference type="ChEBI" id="CHEBI:37565"/>
    </ligand>
</feature>
<dbReference type="GO" id="GO:0043001">
    <property type="term" value="P:Golgi to plasma membrane protein transport"/>
    <property type="evidence" value="ECO:0007669"/>
    <property type="project" value="TreeGrafter"/>
</dbReference>
<evidence type="ECO:0000313" key="5">
    <source>
        <dbReference type="EMBL" id="CCC50230.1"/>
    </source>
</evidence>
<sequence>MLALAWGLYNSIFTEQTYNVLLIGLESSGKTTLTEQLRYTYTNGAVNKKSGKAANVRSRSGDENEQHFNAMLSEESPSMPRTAPLSVMKAKRIRPTVGLNMTQLTHQTIYLRGEATARRAVVQGDSSADVVRESSVLLEHDPLTPHPTPNTVVSSSSPLSTSLVLWDVGGSLRTLWTNYFGPCNGVIFVVDSTLWKKAGDKLNPERSADLESPGCCAMSSSRGPSHPGMGDGSKEGDATSSDAIKDNTPPDSLLDAYARDAEVLREVFAHPLLRDKPLLIASNKIDEADHCSLEELQGALRLIDMALMREAYGESDVQVAGAAGIDALSTAEEANGERKPGHSSAKFTTRGEFVCAATSTSGIGKKFMRLMELSALHGTGVREAMDWLVLNMRENKPGTA</sequence>
<dbReference type="VEuPathDB" id="TriTrypDB:TvY486_0900530"/>
<evidence type="ECO:0000256" key="3">
    <source>
        <dbReference type="PIRSR" id="PIRSR606689-1"/>
    </source>
</evidence>
<dbReference type="SUPFAM" id="SSF52540">
    <property type="entry name" value="P-loop containing nucleoside triphosphate hydrolases"/>
    <property type="match status" value="1"/>
</dbReference>
<dbReference type="PROSITE" id="PS51417">
    <property type="entry name" value="ARF"/>
    <property type="match status" value="1"/>
</dbReference>
<proteinExistence type="predicted"/>